<reference evidence="3 4" key="1">
    <citation type="submission" date="2018-06" db="EMBL/GenBank/DDBJ databases">
        <title>Extensive metabolic versatility and redundancy in microbially diverse, dynamic hydrothermal sediments.</title>
        <authorList>
            <person name="Dombrowski N."/>
            <person name="Teske A."/>
            <person name="Baker B.J."/>
        </authorList>
    </citation>
    <scope>NUCLEOTIDE SEQUENCE [LARGE SCALE GENOMIC DNA]</scope>
    <source>
        <strain evidence="3">B30_G17</strain>
    </source>
</reference>
<keyword evidence="1" id="KW-0479">Metal-binding</keyword>
<comment type="caution">
    <text evidence="3">The sequence shown here is derived from an EMBL/GenBank/DDBJ whole genome shotgun (WGS) entry which is preliminary data.</text>
</comment>
<dbReference type="PANTHER" id="PTHR43710">
    <property type="entry name" value="2-HYDROXYACYL-COA LYASE"/>
    <property type="match status" value="1"/>
</dbReference>
<protein>
    <submittedName>
        <fullName evidence="3">Indolepyruvate ferredoxin oxidoreductase subunit alpha</fullName>
    </submittedName>
</protein>
<evidence type="ECO:0000313" key="3">
    <source>
        <dbReference type="EMBL" id="RLE49477.1"/>
    </source>
</evidence>
<gene>
    <name evidence="3" type="ORF">DRJ21_02370</name>
</gene>
<proteinExistence type="predicted"/>
<dbReference type="InterPro" id="IPR009014">
    <property type="entry name" value="Transketo_C/PFOR_II"/>
</dbReference>
<dbReference type="InterPro" id="IPR029061">
    <property type="entry name" value="THDP-binding"/>
</dbReference>
<accession>A0A497EQH2</accession>
<dbReference type="GO" id="GO:0030976">
    <property type="term" value="F:thiamine pyrophosphate binding"/>
    <property type="evidence" value="ECO:0007669"/>
    <property type="project" value="InterPro"/>
</dbReference>
<dbReference type="CDD" id="cd07034">
    <property type="entry name" value="TPP_PYR_PFOR_IOR-alpha_like"/>
    <property type="match status" value="1"/>
</dbReference>
<dbReference type="GO" id="GO:0016491">
    <property type="term" value="F:oxidoreductase activity"/>
    <property type="evidence" value="ECO:0007669"/>
    <property type="project" value="UniProtKB-KW"/>
</dbReference>
<dbReference type="InterPro" id="IPR002880">
    <property type="entry name" value="Pyrv_Fd/Flavodoxin_OxRdtase_N"/>
</dbReference>
<keyword evidence="2" id="KW-0560">Oxidoreductase</keyword>
<dbReference type="AlphaFoldDB" id="A0A497EQH2"/>
<dbReference type="SUPFAM" id="SSF52518">
    <property type="entry name" value="Thiamin diphosphate-binding fold (THDP-binding)"/>
    <property type="match status" value="1"/>
</dbReference>
<dbReference type="Proteomes" id="UP000281962">
    <property type="component" value="Unassembled WGS sequence"/>
</dbReference>
<name>A0A497EQH2_9CREN</name>
<sequence length="342" mass="38543">MKHVGVNVAADPLMTLAYIGVKGGLVLISADDPQCHTSQTEQDNRYYSFLAKIPMLEPATPQEAKDMTKTAYSISEKFEIPVILRSTPRLSHTYGEVELGEIVRLNRKSYFPRDPDRWVCVGPLALRRHKILEEKWIKIKEFYEELEFNKLISSEKSKAGIITVGVAFNYVMYALDKLKLSGKVDILKLCSSNPIPEKTVLSFLKMNDKVLIVEELDPIVEKLVLVLARKFNLQTKVYGKLDKLLPLVGELTPDIVVRAVAKFMNIKYEEPEIKKPKAEVPLRLFSFCAGCPHRATYYSLKRVLKEIGKSYIVSGDIGCYTIGKFSPFNILDTCICMGAGIG</sequence>
<dbReference type="PANTHER" id="PTHR43710:SF7">
    <property type="entry name" value="INDOLEPYRUVATE OXIDOREDUCTASE SUBUNIT IORA"/>
    <property type="match status" value="1"/>
</dbReference>
<evidence type="ECO:0000256" key="2">
    <source>
        <dbReference type="ARBA" id="ARBA00023002"/>
    </source>
</evidence>
<dbReference type="InterPro" id="IPR045025">
    <property type="entry name" value="HACL1-like"/>
</dbReference>
<dbReference type="Gene3D" id="3.40.50.920">
    <property type="match status" value="1"/>
</dbReference>
<dbReference type="GO" id="GO:0044272">
    <property type="term" value="P:sulfur compound biosynthetic process"/>
    <property type="evidence" value="ECO:0007669"/>
    <property type="project" value="UniProtKB-ARBA"/>
</dbReference>
<feature type="non-terminal residue" evidence="3">
    <location>
        <position position="342"/>
    </location>
</feature>
<dbReference type="Gene3D" id="3.40.50.970">
    <property type="match status" value="1"/>
</dbReference>
<dbReference type="GO" id="GO:0006082">
    <property type="term" value="P:organic acid metabolic process"/>
    <property type="evidence" value="ECO:0007669"/>
    <property type="project" value="UniProtKB-ARBA"/>
</dbReference>
<evidence type="ECO:0000256" key="1">
    <source>
        <dbReference type="ARBA" id="ARBA00022723"/>
    </source>
</evidence>
<dbReference type="EMBL" id="QMQY01000100">
    <property type="protein sequence ID" value="RLE49477.1"/>
    <property type="molecule type" value="Genomic_DNA"/>
</dbReference>
<evidence type="ECO:0000313" key="4">
    <source>
        <dbReference type="Proteomes" id="UP000281962"/>
    </source>
</evidence>
<dbReference type="SUPFAM" id="SSF52922">
    <property type="entry name" value="TK C-terminal domain-like"/>
    <property type="match status" value="1"/>
</dbReference>
<dbReference type="GO" id="GO:0046872">
    <property type="term" value="F:metal ion binding"/>
    <property type="evidence" value="ECO:0007669"/>
    <property type="project" value="UniProtKB-KW"/>
</dbReference>
<organism evidence="3 4">
    <name type="scientific">Thermoproteota archaeon</name>
    <dbReference type="NCBI Taxonomy" id="2056631"/>
    <lineage>
        <taxon>Archaea</taxon>
        <taxon>Thermoproteota</taxon>
    </lineage>
</organism>